<sequence length="368" mass="41625">MKQFIAFVHKEFYHIFRDIRTMMILLGMPIIQIIIFGFALNTDIKDIRVSILNPNEDIVSRKIIERIDASEYFIVDRYLHTSNEIEKEFKEGKADMIIVFSEQFSSKLLHTGEAGIQIIADATDPNTAKTFTQYAASIIAASQQELALGNNIPLHITSNIKLLYNPQMKSAYNFVPGVMGLILMLICAMMTSISIVREKEMGTMEVLLVSPMRPIFIIFAKAVPYFVLSCVNLFTILILSVYVLHVPIAGSLFWLIIVSLLFIFVSLSLGLLISTLTKTQVAAMLASGMILMMPTMLLSGMIFPIESMPPILQWISHIIPAKWYIMTVKKLMIEGVNVSLAWQEISILMFMSIILITISLKKFKNRLE</sequence>
<protein>
    <recommendedName>
        <fullName evidence="8">Transport permease protein</fullName>
    </recommendedName>
</protein>
<feature type="transmembrane region" description="Helical" evidence="8">
    <location>
        <begin position="251"/>
        <end position="274"/>
    </location>
</feature>
<dbReference type="InterPro" id="IPR047817">
    <property type="entry name" value="ABC2_TM_bact-type"/>
</dbReference>
<evidence type="ECO:0000256" key="3">
    <source>
        <dbReference type="ARBA" id="ARBA00022448"/>
    </source>
</evidence>
<reference evidence="10 11" key="1">
    <citation type="journal article" date="2018" name="Nat. Biotechnol.">
        <title>A standardized bacterial taxonomy based on genome phylogeny substantially revises the tree of life.</title>
        <authorList>
            <person name="Parks D.H."/>
            <person name="Chuvochina M."/>
            <person name="Waite D.W."/>
            <person name="Rinke C."/>
            <person name="Skarshewski A."/>
            <person name="Chaumeil P.A."/>
            <person name="Hugenholtz P."/>
        </authorList>
    </citation>
    <scope>NUCLEOTIDE SEQUENCE [LARGE SCALE GENOMIC DNA]</scope>
    <source>
        <strain evidence="10">UBA11482</strain>
    </source>
</reference>
<dbReference type="PANTHER" id="PTHR30294:SF29">
    <property type="entry name" value="MULTIDRUG ABC TRANSPORTER PERMEASE YBHS-RELATED"/>
    <property type="match status" value="1"/>
</dbReference>
<dbReference type="Proteomes" id="UP000262954">
    <property type="component" value="Unassembled WGS sequence"/>
</dbReference>
<feature type="transmembrane region" description="Helical" evidence="8">
    <location>
        <begin position="340"/>
        <end position="360"/>
    </location>
</feature>
<dbReference type="Gene3D" id="3.40.1710.10">
    <property type="entry name" value="abc type-2 transporter like domain"/>
    <property type="match status" value="1"/>
</dbReference>
<keyword evidence="7 8" id="KW-0472">Membrane</keyword>
<dbReference type="RefSeq" id="WP_022390405.1">
    <property type="nucleotide sequence ID" value="NZ_CAUAJF010000061.1"/>
</dbReference>
<feature type="transmembrane region" description="Helical" evidence="8">
    <location>
        <begin position="216"/>
        <end position="245"/>
    </location>
</feature>
<dbReference type="Pfam" id="PF12698">
    <property type="entry name" value="ABC2_membrane_3"/>
    <property type="match status" value="1"/>
</dbReference>
<dbReference type="InterPro" id="IPR000412">
    <property type="entry name" value="ABC_2_transport"/>
</dbReference>
<comment type="similarity">
    <text evidence="2 8">Belongs to the ABC-2 integral membrane protein family.</text>
</comment>
<keyword evidence="6 8" id="KW-1133">Transmembrane helix</keyword>
<dbReference type="PROSITE" id="PS51012">
    <property type="entry name" value="ABC_TM2"/>
    <property type="match status" value="1"/>
</dbReference>
<evidence type="ECO:0000256" key="8">
    <source>
        <dbReference type="RuleBase" id="RU361157"/>
    </source>
</evidence>
<feature type="transmembrane region" description="Helical" evidence="8">
    <location>
        <begin position="21"/>
        <end position="40"/>
    </location>
</feature>
<name>A0A316RAA9_9BACT</name>
<dbReference type="PANTHER" id="PTHR30294">
    <property type="entry name" value="MEMBRANE COMPONENT OF ABC TRANSPORTER YHHJ-RELATED"/>
    <property type="match status" value="1"/>
</dbReference>
<evidence type="ECO:0000256" key="1">
    <source>
        <dbReference type="ARBA" id="ARBA00004651"/>
    </source>
</evidence>
<dbReference type="GO" id="GO:0043190">
    <property type="term" value="C:ATP-binding cassette (ABC) transporter complex"/>
    <property type="evidence" value="ECO:0007669"/>
    <property type="project" value="InterPro"/>
</dbReference>
<dbReference type="PRINTS" id="PR00164">
    <property type="entry name" value="ABC2TRNSPORT"/>
</dbReference>
<evidence type="ECO:0000256" key="5">
    <source>
        <dbReference type="ARBA" id="ARBA00022692"/>
    </source>
</evidence>
<evidence type="ECO:0000259" key="9">
    <source>
        <dbReference type="PROSITE" id="PS51012"/>
    </source>
</evidence>
<comment type="caution">
    <text evidence="10">The sequence shown here is derived from an EMBL/GenBank/DDBJ whole genome shotgun (WGS) entry which is preliminary data.</text>
</comment>
<organism evidence="10 11">
    <name type="scientific">Coprobacter fastidiosus</name>
    <dbReference type="NCBI Taxonomy" id="1099853"/>
    <lineage>
        <taxon>Bacteria</taxon>
        <taxon>Pseudomonadati</taxon>
        <taxon>Bacteroidota</taxon>
        <taxon>Bacteroidia</taxon>
        <taxon>Bacteroidales</taxon>
        <taxon>Barnesiellaceae</taxon>
        <taxon>Coprobacter</taxon>
    </lineage>
</organism>
<evidence type="ECO:0000313" key="10">
    <source>
        <dbReference type="EMBL" id="HBJ09870.1"/>
    </source>
</evidence>
<dbReference type="AlphaFoldDB" id="A0A316RAA9"/>
<feature type="transmembrane region" description="Helical" evidence="8">
    <location>
        <begin position="174"/>
        <end position="196"/>
    </location>
</feature>
<dbReference type="GO" id="GO:0140359">
    <property type="term" value="F:ABC-type transporter activity"/>
    <property type="evidence" value="ECO:0007669"/>
    <property type="project" value="InterPro"/>
</dbReference>
<evidence type="ECO:0000256" key="6">
    <source>
        <dbReference type="ARBA" id="ARBA00022989"/>
    </source>
</evidence>
<comment type="subcellular location">
    <subcellularLocation>
        <location evidence="1 8">Cell membrane</location>
        <topology evidence="1 8">Multi-pass membrane protein</topology>
    </subcellularLocation>
</comment>
<evidence type="ECO:0000256" key="4">
    <source>
        <dbReference type="ARBA" id="ARBA00022475"/>
    </source>
</evidence>
<evidence type="ECO:0000256" key="2">
    <source>
        <dbReference type="ARBA" id="ARBA00007783"/>
    </source>
</evidence>
<accession>A0A316RAA9</accession>
<dbReference type="EMBL" id="DNWC01000163">
    <property type="protein sequence ID" value="HBJ09870.1"/>
    <property type="molecule type" value="Genomic_DNA"/>
</dbReference>
<keyword evidence="5 8" id="KW-0812">Transmembrane</keyword>
<dbReference type="InterPro" id="IPR051449">
    <property type="entry name" value="ABC-2_transporter_component"/>
</dbReference>
<feature type="transmembrane region" description="Helical" evidence="8">
    <location>
        <begin position="281"/>
        <end position="303"/>
    </location>
</feature>
<evidence type="ECO:0000313" key="11">
    <source>
        <dbReference type="Proteomes" id="UP000262954"/>
    </source>
</evidence>
<feature type="domain" description="ABC transmembrane type-2" evidence="9">
    <location>
        <begin position="128"/>
        <end position="366"/>
    </location>
</feature>
<evidence type="ECO:0000256" key="7">
    <source>
        <dbReference type="ARBA" id="ARBA00023136"/>
    </source>
</evidence>
<keyword evidence="3 8" id="KW-0813">Transport</keyword>
<gene>
    <name evidence="10" type="ORF">DDY73_12815</name>
</gene>
<proteinExistence type="inferred from homology"/>
<dbReference type="InterPro" id="IPR013525">
    <property type="entry name" value="ABC2_TM"/>
</dbReference>
<keyword evidence="4 8" id="KW-1003">Cell membrane</keyword>